<sequence length="89" mass="9830">MALKRGSAISDSAFVNSMAEEIENAFQTEWNALKDTPLPAGTAVEQDRKILFAAISQGVLNYLHRQKTDIPTTVNSGVDHKHTLDFDIE</sequence>
<proteinExistence type="predicted"/>
<evidence type="ECO:0000313" key="1">
    <source>
        <dbReference type="EMBL" id="VAW64528.1"/>
    </source>
</evidence>
<protein>
    <submittedName>
        <fullName evidence="1">Uncharacterized protein</fullName>
    </submittedName>
</protein>
<accession>A0A3B0X8A4</accession>
<gene>
    <name evidence="1" type="ORF">MNBD_GAMMA10-316</name>
</gene>
<reference evidence="1" key="1">
    <citation type="submission" date="2018-06" db="EMBL/GenBank/DDBJ databases">
        <authorList>
            <person name="Zhirakovskaya E."/>
        </authorList>
    </citation>
    <scope>NUCLEOTIDE SEQUENCE</scope>
</reference>
<name>A0A3B0X8A4_9ZZZZ</name>
<dbReference type="AlphaFoldDB" id="A0A3B0X8A4"/>
<organism evidence="1">
    <name type="scientific">hydrothermal vent metagenome</name>
    <dbReference type="NCBI Taxonomy" id="652676"/>
    <lineage>
        <taxon>unclassified sequences</taxon>
        <taxon>metagenomes</taxon>
        <taxon>ecological metagenomes</taxon>
    </lineage>
</organism>
<dbReference type="EMBL" id="UOFJ01000133">
    <property type="protein sequence ID" value="VAW64528.1"/>
    <property type="molecule type" value="Genomic_DNA"/>
</dbReference>